<gene>
    <name evidence="2" type="ORF">MSHO_39630</name>
</gene>
<keyword evidence="1" id="KW-0732">Signal</keyword>
<feature type="chain" id="PRO_5029878528" evidence="1">
    <location>
        <begin position="32"/>
        <end position="139"/>
    </location>
</feature>
<accession>A0A7I7LFN2</accession>
<keyword evidence="3" id="KW-1185">Reference proteome</keyword>
<dbReference type="Proteomes" id="UP000467164">
    <property type="component" value="Chromosome"/>
</dbReference>
<name>A0A7I7LFN2_9MYCO</name>
<evidence type="ECO:0000256" key="1">
    <source>
        <dbReference type="SAM" id="SignalP"/>
    </source>
</evidence>
<evidence type="ECO:0000313" key="2">
    <source>
        <dbReference type="EMBL" id="BBX58618.1"/>
    </source>
</evidence>
<dbReference type="AlphaFoldDB" id="A0A7I7LFN2"/>
<proteinExistence type="predicted"/>
<feature type="signal peptide" evidence="1">
    <location>
        <begin position="1"/>
        <end position="31"/>
    </location>
</feature>
<evidence type="ECO:0000313" key="3">
    <source>
        <dbReference type="Proteomes" id="UP000467164"/>
    </source>
</evidence>
<protein>
    <submittedName>
        <fullName evidence="2">Uncharacterized protein</fullName>
    </submittedName>
</protein>
<dbReference type="KEGG" id="msho:MSHO_39630"/>
<organism evidence="2 3">
    <name type="scientific">Mycobacterium shottsii</name>
    <dbReference type="NCBI Taxonomy" id="133549"/>
    <lineage>
        <taxon>Bacteria</taxon>
        <taxon>Bacillati</taxon>
        <taxon>Actinomycetota</taxon>
        <taxon>Actinomycetes</taxon>
        <taxon>Mycobacteriales</taxon>
        <taxon>Mycobacteriaceae</taxon>
        <taxon>Mycobacterium</taxon>
        <taxon>Mycobacterium ulcerans group</taxon>
    </lineage>
</organism>
<sequence length="139" mass="12781">MTTIAAGLTRTRGRVCSVTAATGAAPSPAGAAVNSDTLRAIGKAGGLGLASHSAIATGAAGTAGTAVAAVAAVERQTGAVESSTTVSALATSAADAAGTTTATGPTGAAAGAITAYDRRNSPKAGVSVPTGTTVTAVAI</sequence>
<dbReference type="EMBL" id="AP022572">
    <property type="protein sequence ID" value="BBX58618.1"/>
    <property type="molecule type" value="Genomic_DNA"/>
</dbReference>
<reference evidence="2 3" key="1">
    <citation type="journal article" date="2019" name="Emerg. Microbes Infect.">
        <title>Comprehensive subspecies identification of 175 nontuberculous mycobacteria species based on 7547 genomic profiles.</title>
        <authorList>
            <person name="Matsumoto Y."/>
            <person name="Kinjo T."/>
            <person name="Motooka D."/>
            <person name="Nabeya D."/>
            <person name="Jung N."/>
            <person name="Uechi K."/>
            <person name="Horii T."/>
            <person name="Iida T."/>
            <person name="Fujita J."/>
            <person name="Nakamura S."/>
        </authorList>
    </citation>
    <scope>NUCLEOTIDE SEQUENCE [LARGE SCALE GENOMIC DNA]</scope>
    <source>
        <strain evidence="2 3">JCM 12657</strain>
    </source>
</reference>